<feature type="compositionally biased region" description="Basic residues" evidence="6">
    <location>
        <begin position="3126"/>
        <end position="3136"/>
    </location>
</feature>
<feature type="region of interest" description="Disordered" evidence="6">
    <location>
        <begin position="1411"/>
        <end position="1449"/>
    </location>
</feature>
<dbReference type="PROSITE" id="PS01359">
    <property type="entry name" value="ZF_PHD_1"/>
    <property type="match status" value="1"/>
</dbReference>
<evidence type="ECO:0000256" key="4">
    <source>
        <dbReference type="PROSITE-ProRule" id="PRU00146"/>
    </source>
</evidence>
<feature type="compositionally biased region" description="Basic and acidic residues" evidence="6">
    <location>
        <begin position="1018"/>
        <end position="1029"/>
    </location>
</feature>
<evidence type="ECO:0000256" key="5">
    <source>
        <dbReference type="SAM" id="Coils"/>
    </source>
</evidence>
<dbReference type="Gene3D" id="3.30.40.10">
    <property type="entry name" value="Zinc/RING finger domain, C3HC4 (zinc finger)"/>
    <property type="match status" value="1"/>
</dbReference>
<dbReference type="PANTHER" id="PTHR11477:SF13">
    <property type="entry name" value="DEATH-INDUCER OBLITERATOR 1"/>
    <property type="match status" value="1"/>
</dbReference>
<feature type="compositionally biased region" description="Basic and acidic residues" evidence="6">
    <location>
        <begin position="2062"/>
        <end position="2071"/>
    </location>
</feature>
<feature type="compositionally biased region" description="Basic residues" evidence="6">
    <location>
        <begin position="2916"/>
        <end position="2929"/>
    </location>
</feature>
<keyword evidence="10" id="KW-1185">Reference proteome</keyword>
<feature type="coiled-coil region" evidence="5">
    <location>
        <begin position="1660"/>
        <end position="1697"/>
    </location>
</feature>
<feature type="compositionally biased region" description="Basic and acidic residues" evidence="6">
    <location>
        <begin position="1541"/>
        <end position="1556"/>
    </location>
</feature>
<dbReference type="InterPro" id="IPR013083">
    <property type="entry name" value="Znf_RING/FYVE/PHD"/>
</dbReference>
<dbReference type="InterPro" id="IPR003618">
    <property type="entry name" value="TFIIS_cen_dom"/>
</dbReference>
<feature type="region of interest" description="Disordered" evidence="6">
    <location>
        <begin position="2425"/>
        <end position="2466"/>
    </location>
</feature>
<feature type="domain" description="TFIIS central" evidence="8">
    <location>
        <begin position="800"/>
        <end position="924"/>
    </location>
</feature>
<evidence type="ECO:0000256" key="2">
    <source>
        <dbReference type="ARBA" id="ARBA00022771"/>
    </source>
</evidence>
<name>A0A3Q2E961_CYPVA</name>
<evidence type="ECO:0000313" key="9">
    <source>
        <dbReference type="Ensembl" id="ENSCVAP00000028786.1"/>
    </source>
</evidence>
<dbReference type="InterPro" id="IPR019786">
    <property type="entry name" value="Zinc_finger_PHD-type_CS"/>
</dbReference>
<feature type="compositionally biased region" description="Basic and acidic residues" evidence="6">
    <location>
        <begin position="679"/>
        <end position="695"/>
    </location>
</feature>
<dbReference type="PROSITE" id="PS50016">
    <property type="entry name" value="ZF_PHD_2"/>
    <property type="match status" value="1"/>
</dbReference>
<feature type="compositionally biased region" description="Polar residues" evidence="6">
    <location>
        <begin position="1954"/>
        <end position="1969"/>
    </location>
</feature>
<feature type="compositionally biased region" description="Basic and acidic residues" evidence="6">
    <location>
        <begin position="2901"/>
        <end position="2915"/>
    </location>
</feature>
<feature type="compositionally biased region" description="Basic and acidic residues" evidence="6">
    <location>
        <begin position="2719"/>
        <end position="2729"/>
    </location>
</feature>
<feature type="compositionally biased region" description="Basic and acidic residues" evidence="6">
    <location>
        <begin position="2744"/>
        <end position="2753"/>
    </location>
</feature>
<keyword evidence="5" id="KW-0175">Coiled coil</keyword>
<feature type="compositionally biased region" description="Basic and acidic residues" evidence="6">
    <location>
        <begin position="1991"/>
        <end position="2007"/>
    </location>
</feature>
<feature type="compositionally biased region" description="Basic and acidic residues" evidence="6">
    <location>
        <begin position="591"/>
        <end position="605"/>
    </location>
</feature>
<feature type="compositionally biased region" description="Basic and acidic residues" evidence="6">
    <location>
        <begin position="3220"/>
        <end position="3242"/>
    </location>
</feature>
<feature type="region of interest" description="Disordered" evidence="6">
    <location>
        <begin position="1492"/>
        <end position="1560"/>
    </location>
</feature>
<feature type="compositionally biased region" description="Polar residues" evidence="6">
    <location>
        <begin position="2081"/>
        <end position="2091"/>
    </location>
</feature>
<feature type="region of interest" description="Disordered" evidence="6">
    <location>
        <begin position="227"/>
        <end position="280"/>
    </location>
</feature>
<evidence type="ECO:0000256" key="3">
    <source>
        <dbReference type="ARBA" id="ARBA00022833"/>
    </source>
</evidence>
<feature type="region of interest" description="Disordered" evidence="6">
    <location>
        <begin position="1156"/>
        <end position="1211"/>
    </location>
</feature>
<feature type="region of interest" description="Disordered" evidence="6">
    <location>
        <begin position="780"/>
        <end position="801"/>
    </location>
</feature>
<feature type="compositionally biased region" description="Basic and acidic residues" evidence="6">
    <location>
        <begin position="1897"/>
        <end position="1916"/>
    </location>
</feature>
<feature type="region of interest" description="Disordered" evidence="6">
    <location>
        <begin position="934"/>
        <end position="965"/>
    </location>
</feature>
<dbReference type="SUPFAM" id="SSF46942">
    <property type="entry name" value="Elongation factor TFIIS domain 2"/>
    <property type="match status" value="1"/>
</dbReference>
<dbReference type="GeneID" id="107090266"/>
<feature type="region of interest" description="Disordered" evidence="6">
    <location>
        <begin position="556"/>
        <end position="731"/>
    </location>
</feature>
<feature type="region of interest" description="Disordered" evidence="6">
    <location>
        <begin position="491"/>
        <end position="513"/>
    </location>
</feature>
<feature type="compositionally biased region" description="Basic and acidic residues" evidence="6">
    <location>
        <begin position="2794"/>
        <end position="2804"/>
    </location>
</feature>
<feature type="compositionally biased region" description="Basic residues" evidence="6">
    <location>
        <begin position="241"/>
        <end position="270"/>
    </location>
</feature>
<dbReference type="KEGG" id="cvg:107090266"/>
<dbReference type="GO" id="GO:0005634">
    <property type="term" value="C:nucleus"/>
    <property type="evidence" value="ECO:0007669"/>
    <property type="project" value="TreeGrafter"/>
</dbReference>
<dbReference type="SUPFAM" id="SSF57903">
    <property type="entry name" value="FYVE/PHD zinc finger"/>
    <property type="match status" value="1"/>
</dbReference>
<dbReference type="SMART" id="SM00510">
    <property type="entry name" value="TFS2M"/>
    <property type="match status" value="1"/>
</dbReference>
<feature type="compositionally biased region" description="Low complexity" evidence="6">
    <location>
        <begin position="229"/>
        <end position="238"/>
    </location>
</feature>
<keyword evidence="3" id="KW-0862">Zinc</keyword>
<dbReference type="InterPro" id="IPR036575">
    <property type="entry name" value="TFIIS_cen_dom_sf"/>
</dbReference>
<feature type="compositionally biased region" description="Low complexity" evidence="6">
    <location>
        <begin position="753"/>
        <end position="765"/>
    </location>
</feature>
<feature type="compositionally biased region" description="Basic and acidic residues" evidence="6">
    <location>
        <begin position="2612"/>
        <end position="2634"/>
    </location>
</feature>
<feature type="compositionally biased region" description="Pro residues" evidence="6">
    <location>
        <begin position="3265"/>
        <end position="3275"/>
    </location>
</feature>
<dbReference type="InterPro" id="IPR011011">
    <property type="entry name" value="Znf_FYVE_PHD"/>
</dbReference>
<feature type="region of interest" description="Disordered" evidence="6">
    <location>
        <begin position="2536"/>
        <end position="3365"/>
    </location>
</feature>
<feature type="region of interest" description="Disordered" evidence="6">
    <location>
        <begin position="1615"/>
        <end position="1647"/>
    </location>
</feature>
<dbReference type="SMART" id="SM00249">
    <property type="entry name" value="PHD"/>
    <property type="match status" value="1"/>
</dbReference>
<dbReference type="GO" id="GO:0006351">
    <property type="term" value="P:DNA-templated transcription"/>
    <property type="evidence" value="ECO:0007669"/>
    <property type="project" value="InterPro"/>
</dbReference>
<feature type="compositionally biased region" description="Basic and acidic residues" evidence="6">
    <location>
        <begin position="2948"/>
        <end position="2963"/>
    </location>
</feature>
<feature type="region of interest" description="Disordered" evidence="6">
    <location>
        <begin position="355"/>
        <end position="382"/>
    </location>
</feature>
<evidence type="ECO:0000259" key="8">
    <source>
        <dbReference type="PROSITE" id="PS51321"/>
    </source>
</evidence>
<dbReference type="InterPro" id="IPR019787">
    <property type="entry name" value="Znf_PHD-finger"/>
</dbReference>
<dbReference type="Pfam" id="PF00628">
    <property type="entry name" value="PHD"/>
    <property type="match status" value="1"/>
</dbReference>
<dbReference type="Gene3D" id="1.10.472.30">
    <property type="entry name" value="Transcription elongation factor S-II, central domain"/>
    <property type="match status" value="1"/>
</dbReference>
<feature type="compositionally biased region" description="Low complexity" evidence="6">
    <location>
        <begin position="788"/>
        <end position="799"/>
    </location>
</feature>
<feature type="region of interest" description="Disordered" evidence="6">
    <location>
        <begin position="1462"/>
        <end position="1481"/>
    </location>
</feature>
<feature type="compositionally biased region" description="Low complexity" evidence="6">
    <location>
        <begin position="1430"/>
        <end position="1439"/>
    </location>
</feature>
<reference evidence="9" key="2">
    <citation type="submission" date="2025-09" db="UniProtKB">
        <authorList>
            <consortium name="Ensembl"/>
        </authorList>
    </citation>
    <scope>IDENTIFICATION</scope>
</reference>
<evidence type="ECO:0000313" key="10">
    <source>
        <dbReference type="Proteomes" id="UP000265020"/>
    </source>
</evidence>
<evidence type="ECO:0000256" key="1">
    <source>
        <dbReference type="ARBA" id="ARBA00022723"/>
    </source>
</evidence>
<feature type="compositionally biased region" description="Polar residues" evidence="6">
    <location>
        <begin position="623"/>
        <end position="637"/>
    </location>
</feature>
<feature type="region of interest" description="Disordered" evidence="6">
    <location>
        <begin position="890"/>
        <end position="917"/>
    </location>
</feature>
<dbReference type="InterPro" id="IPR012921">
    <property type="entry name" value="SPOC_C"/>
</dbReference>
<dbReference type="PROSITE" id="PS51321">
    <property type="entry name" value="TFIIS_CENTRAL"/>
    <property type="match status" value="1"/>
</dbReference>
<feature type="region of interest" description="Disordered" evidence="6">
    <location>
        <begin position="753"/>
        <end position="772"/>
    </location>
</feature>
<feature type="compositionally biased region" description="Basic and acidic residues" evidence="6">
    <location>
        <begin position="2820"/>
        <end position="2829"/>
    </location>
</feature>
<feature type="compositionally biased region" description="Basic residues" evidence="6">
    <location>
        <begin position="1875"/>
        <end position="1896"/>
    </location>
</feature>
<feature type="compositionally biased region" description="Polar residues" evidence="6">
    <location>
        <begin position="2647"/>
        <end position="2656"/>
    </location>
</feature>
<protein>
    <submittedName>
        <fullName evidence="9">Death inducer-obliterator 1</fullName>
    </submittedName>
</protein>
<dbReference type="GeneTree" id="ENSGT00940000155532"/>
<feature type="region of interest" description="Disordered" evidence="6">
    <location>
        <begin position="1012"/>
        <end position="1110"/>
    </location>
</feature>
<feature type="region of interest" description="Disordered" evidence="6">
    <location>
        <begin position="56"/>
        <end position="130"/>
    </location>
</feature>
<feature type="region of interest" description="Disordered" evidence="6">
    <location>
        <begin position="178"/>
        <end position="202"/>
    </location>
</feature>
<dbReference type="PANTHER" id="PTHR11477">
    <property type="entry name" value="TRANSCRIPTION FACTOR S-II ZINC FINGER DOMAIN-CONTAINING PROTEIN"/>
    <property type="match status" value="1"/>
</dbReference>
<dbReference type="Ensembl" id="ENSCVAT00000021138.1">
    <property type="protein sequence ID" value="ENSCVAP00000028786.1"/>
    <property type="gene ID" value="ENSCVAG00000016123.1"/>
</dbReference>
<dbReference type="Pfam" id="PF07744">
    <property type="entry name" value="SPOC"/>
    <property type="match status" value="1"/>
</dbReference>
<feature type="region of interest" description="Disordered" evidence="6">
    <location>
        <begin position="1"/>
        <end position="44"/>
    </location>
</feature>
<feature type="compositionally biased region" description="Low complexity" evidence="6">
    <location>
        <begin position="1084"/>
        <end position="1097"/>
    </location>
</feature>
<feature type="domain" description="PHD-type" evidence="7">
    <location>
        <begin position="388"/>
        <end position="443"/>
    </location>
</feature>
<dbReference type="RefSeq" id="XP_015239035.1">
    <property type="nucleotide sequence ID" value="XM_015383549.1"/>
</dbReference>
<accession>A0A3Q2E961</accession>
<feature type="compositionally biased region" description="Polar residues" evidence="6">
    <location>
        <begin position="1"/>
        <end position="41"/>
    </location>
</feature>
<organism evidence="9 10">
    <name type="scientific">Cyprinodon variegatus</name>
    <name type="common">Sheepshead minnow</name>
    <dbReference type="NCBI Taxonomy" id="28743"/>
    <lineage>
        <taxon>Eukaryota</taxon>
        <taxon>Metazoa</taxon>
        <taxon>Chordata</taxon>
        <taxon>Craniata</taxon>
        <taxon>Vertebrata</taxon>
        <taxon>Euteleostomi</taxon>
        <taxon>Actinopterygii</taxon>
        <taxon>Neopterygii</taxon>
        <taxon>Teleostei</taxon>
        <taxon>Neoteleostei</taxon>
        <taxon>Acanthomorphata</taxon>
        <taxon>Ovalentaria</taxon>
        <taxon>Atherinomorphae</taxon>
        <taxon>Cyprinodontiformes</taxon>
        <taxon>Cyprinodontidae</taxon>
        <taxon>Cyprinodon</taxon>
    </lineage>
</organism>
<feature type="compositionally biased region" description="Low complexity" evidence="6">
    <location>
        <begin position="569"/>
        <end position="579"/>
    </location>
</feature>
<dbReference type="OrthoDB" id="1884872at2759"/>
<feature type="compositionally biased region" description="Basic and acidic residues" evidence="6">
    <location>
        <begin position="2384"/>
        <end position="2410"/>
    </location>
</feature>
<dbReference type="Proteomes" id="UP000265020">
    <property type="component" value="Unassembled WGS sequence"/>
</dbReference>
<feature type="compositionally biased region" description="Polar residues" evidence="6">
    <location>
        <begin position="1464"/>
        <end position="1481"/>
    </location>
</feature>
<proteinExistence type="predicted"/>
<dbReference type="Pfam" id="PF07500">
    <property type="entry name" value="TFIIS_M"/>
    <property type="match status" value="1"/>
</dbReference>
<feature type="region of interest" description="Disordered" evidence="6">
    <location>
        <begin position="2062"/>
        <end position="2116"/>
    </location>
</feature>
<feature type="compositionally biased region" description="Basic and acidic residues" evidence="6">
    <location>
        <begin position="491"/>
        <end position="505"/>
    </location>
</feature>
<dbReference type="CDD" id="cd15552">
    <property type="entry name" value="PHD_PHF3_like"/>
    <property type="match status" value="1"/>
</dbReference>
<evidence type="ECO:0000256" key="6">
    <source>
        <dbReference type="SAM" id="MobiDB-lite"/>
    </source>
</evidence>
<reference evidence="9" key="1">
    <citation type="submission" date="2025-08" db="UniProtKB">
        <authorList>
            <consortium name="Ensembl"/>
        </authorList>
    </citation>
    <scope>IDENTIFICATION</scope>
</reference>
<dbReference type="GO" id="GO:0008270">
    <property type="term" value="F:zinc ion binding"/>
    <property type="evidence" value="ECO:0007669"/>
    <property type="project" value="UniProtKB-KW"/>
</dbReference>
<sequence>MDSIEKTSAVNDDGNSGTTDEQQSQSDGLDSVSRPSLSQVKKSWGFRRSTIARREFMEEVGDLSNSPPVVRRGRTRRANQAAATNTEDKSKKKNTRTTRSVIDDLQWSAPSSPVTEDSKEPLETSAGGTFDPSLWQDFGSAFHTAFSLLGGGEDLPLTDAATVPDFFLPADPQLIEKNEVPDNLDDTELTQPAASDSTAERQIDNVILISSQEEDSDEMTLLQIKEQLASSSSSQGGSKTRGGKGGRGKAKARGRGRGRGRGKGKARGRGRAVELQSILADNEDDEDDVIFVNTDEQQLLHEESIQNEPHNNPEMESTSTDFDITLNAALQSASAGYVVVDSDFNQSSALTHGQFADAPDETEREDQNQGESGGETQSVTESGEHDSSAMCFVCSQTHIKRFMICCNSCQEWFHSACVGISETQDWKIEEKEQDYMCLTCTTTRQTIIHLESQLEPDLSFPECLTLSPPDVGSEQQEEQQQVLKEAVLVKEKEEEREAVETRPEGEPAAEPQCGMESSFPLCTGPGCANQALPDSVYCGTDCIVQHAAITLKTLSSPKVPKSDGRPQRRAAAAKPAKGQSSCRTSKRLARKVLEDADEAGVKEDHTEQEEPSASPKTCDPSLTDVQSTSIPSSNLDTTSDETREKPETEVGTISLVKQTVEPPLKQPPQEKGPQSADVSIKEKHPKNSDPEKEPESTDVSNQPTAPDGVSAPPTLEKSNQTAATPTPLPSAIRVHEMGALIVKKTTYVIPKKQPASQSASGQPSQKVSSVSTLLNETRNLLVPPAPSAPSSRPSQPNNQVRQSIQRTLTSILFKRVSDCDDLEMPESEVVKLVAGIEKEMFDIFRTTDSKYMNKYRTIMFNLKDPRNKGLLYRVVNGEIGPFRLVRMTQKDMQATKAPEPTTKEPSQPRIEAAKETNMPKPEAVKIDLASLNPARTERKPESMEQKKILPSQPSKAKGIQPGKNKKMPDILSCMLKDTTKEHKAHLFDLKCKICTGQIQNVEDEEPAKKKVKVSTSTHKTESSWRKLGGDESPLFAPPDMPEIDSPTSSPMEPSPHIDIDSPKLTIVESPASPVMESPTSPTLESPASPMMESPASPTAEGSTLPAPKRSYTPVVIPTVSTVTITRRDPRTAANRLTASLGGNSSLSNITTKQTAPYSAIKGPPTNSSTQPPSIPPPKALPKSILMKPSSSTDPRLYGASSRTAVPQTPADGDTAPFLAKQGILWKGFLNMLTVAKFMTKGYLVSGPAENLKADLPDTIQIGGRILPETVWDYVEKLKTSVTKELCVIRFHPATEEEEVAYVSLFSYFSSRGRFGVVANISRSIKDVYLVPLGANESIPSILQPFEGPGLEKNRPNLILGLAITQKLKRPASLPQEVEEKKLKVNISKDPMWIPKPPVLYGSDTFDISKPYDPEMAGSYSPPGSPTCIESPSDLSSSGSVPKPPVLGSIKENPSVSAIAATESPAVNDSGKSIPPSNSNKTPLQTILKTLFKGKESDPIVSSDGNSPKTDGNAKKKQVFSKVSGSMVDPIVQQYGQKSKVKKVEEEKEEDFDRPYDPEEEYDAAKGYIFTQKIPDNNNTDDSELIGSVEDDVAYDPEDETIFEVFQGDAAVTKLSSPNQSADIQISESQTPISDSTPTTLKSNPTSVLSTLPTGTVVVSAATLSEQQRMLEELNRQIEEQKRQLKEQEEVLRQQREAVGMFMAHFSVSDTLMSPPTKALPHSQLPTGQCGERLTVSKPADKPNKVTNNAEIKDTSAVKSETVRLEHTTVSDTLKDTTNTLTEQIGTNDNVKDCEKYSSAGEIEDSDVAYDPEDESLFDEIQDDVFKGGSTKTSNTSLKTRDSYGNRSASPNSHPSRRRRSSPKRRSRREMDHRSPSRRSQGRSHSHSRRHRDKDRHRKSERDRSRHRTRDPSEYSGHHRKARASSRHSHRRGRSSSSPRRKQSASLSPIRHRVQPSQVTDKTKNKSAPNNPEPVKTSLASPSMPSTIGIKSDPDEHKSECKLLENPVKDSAELIQNVKTELSEPSISQYEIQTSSFSSQENRPSLQETWFQDKFESKIPLREIDPPLRDSPESPDPEPQFSKPSSTENVDFQKTDLPSGLNIQGSVTEGDDTKDCENGMIQTDLKEQGIGVIGPDMQYVMTNVLGPKRSLDDHGTPMMGQAACLQGPVLSLIKNPNPNINDTQATTGDSERRKQVQGAANLHVASGIEKSSIRMETPDQLFKKQLSDKALPGSRDSVSTMPHHNPSITGDFSQAQQNINYNREALPFLKTGELRSNINIYDSKSGIMKIETAFGGERFEGGISHSRNLGSHIAVGDKAGQSASLIGFRGDMTHLKHTESVTFKGRGLGERESQTFRGDANLTDFQENRDSPDPNWRGQLSFQTSEDKGLGPADRHLGSDAPKSDAGDAHKGAVREVIDSVRAGPFTQDDWTTHQFGKMGSNMESQGPQKVGDQSFHSQRNKEVSPNRKTFEHDFRVPRGSDFMGARTEVRNPELHFTRNDVRHPVCSDMMDQAPEKKDSEFEVTMLDRREQSCPDVERLGPKFMGPQSDIPEPKRSGPGCPDFMGQRLNKRMWPERTGPDILGPGIDRRVPNMGGPVNAWRGRGGPILRLSGPEKRDLSMEVAEHHSRGQDNPEFRQPGHTKGSPAMENTGSQSRASGGPFFPGQGPESRCSSIQGPVPDRRGPSLDCQNSDWEGSMGHENCGPGSERKGTYLGAAEPLRIEEGKERNIRGRGRGRIGPQAYGEDWHIRDSWPERAAPNIKQENSRSPPRGSSFRCPEQERTTSEMGGLQPDRNMSHLEERNRIDMGGVPTCGMGQKFYRRPDHERRVADYGGQVPDRQNPRGTNFRKPVPAKPYSGIEDQKPNWRESSGPDFEGPRQEEVNTEGLGYERENEWVESEPIQDFHDYEISDNDRRGRSFRPPRLMRRNVRRPGPNSRGTGPNWRGGAFEGKRSDRRGPGFEDWGRGGSSGDIWDNSEDRSFANFQDGSDEQVEESHRQDDYTEWEDAQDSENVQFPVSGDDWDGPAFSAPGSAQDNTDLDYPGPNGEGEGHEWTEPDGEGSGVFFRGRGSTCNRRQNWGRVRGRGRGSAMQRHENMEDDWRHQDFKGNMRGHDVGIPRTPRGGFNLRRSHPNRRPFKRGGPNLRCPKPGYRNFNEFPESDGRALDFGEQATERHGVDGDHLRTDYQGFEHEFKRVRRGPVMRQQGPGNTEITGMSPNNMGPREDRRDTNSERGPGWREQEQRHRGQPTSREGRGPHQQNTDTHEGPPAPFKRPPGPFTTRGGKSIRDFDTPQQQAAQPQRHRGALLPTPSECPLPQPNTMMKSRDDSTDKTPQFGPPFGRNRGIGRGRAVDNRFRGRGRGRGGPAW</sequence>
<dbReference type="STRING" id="28743.ENSCVAP00000028786"/>
<dbReference type="InterPro" id="IPR001965">
    <property type="entry name" value="Znf_PHD"/>
</dbReference>
<feature type="compositionally biased region" description="Polar residues" evidence="6">
    <location>
        <begin position="3204"/>
        <end position="3217"/>
    </location>
</feature>
<feature type="compositionally biased region" description="Basic and acidic residues" evidence="6">
    <location>
        <begin position="935"/>
        <end position="947"/>
    </location>
</feature>
<dbReference type="OMA" id="NPDWRGP"/>
<keyword evidence="2 4" id="KW-0863">Zinc-finger</keyword>
<feature type="compositionally biased region" description="Basic and acidic residues" evidence="6">
    <location>
        <begin position="3158"/>
        <end position="3191"/>
    </location>
</feature>
<feature type="compositionally biased region" description="Basic and acidic residues" evidence="6">
    <location>
        <begin position="3090"/>
        <end position="3114"/>
    </location>
</feature>
<keyword evidence="1" id="KW-0479">Metal-binding</keyword>
<feature type="region of interest" description="Disordered" evidence="6">
    <location>
        <begin position="1820"/>
        <end position="2007"/>
    </location>
</feature>
<feature type="compositionally biased region" description="Basic residues" evidence="6">
    <location>
        <begin position="1917"/>
        <end position="1942"/>
    </location>
</feature>
<feature type="compositionally biased region" description="Basic residues" evidence="6">
    <location>
        <begin position="1854"/>
        <end position="1867"/>
    </location>
</feature>
<feature type="region of interest" description="Disordered" evidence="6">
    <location>
        <begin position="2343"/>
        <end position="2410"/>
    </location>
</feature>
<evidence type="ECO:0000259" key="7">
    <source>
        <dbReference type="PROSITE" id="PS50016"/>
    </source>
</evidence>